<evidence type="ECO:0000259" key="2">
    <source>
        <dbReference type="Pfam" id="PF25344"/>
    </source>
</evidence>
<reference evidence="4" key="1">
    <citation type="submission" date="2025-08" db="UniProtKB">
        <authorList>
            <consortium name="RefSeq"/>
        </authorList>
    </citation>
    <scope>IDENTIFICATION</scope>
    <source>
        <tissue evidence="4">Liver</tissue>
    </source>
</reference>
<keyword evidence="3" id="KW-1185">Reference proteome</keyword>
<evidence type="ECO:0000313" key="4">
    <source>
        <dbReference type="RefSeq" id="XP_006729693.1"/>
    </source>
</evidence>
<gene>
    <name evidence="4" type="primary">LRR1</name>
</gene>
<dbReference type="RefSeq" id="XP_006729693.1">
    <property type="nucleotide sequence ID" value="XM_006729630.2"/>
</dbReference>
<evidence type="ECO:0000256" key="1">
    <source>
        <dbReference type="ARBA" id="ARBA00023242"/>
    </source>
</evidence>
<dbReference type="AlphaFoldDB" id="A0A2U3XED2"/>
<dbReference type="Proteomes" id="UP000245341">
    <property type="component" value="Unplaced"/>
</dbReference>
<proteinExistence type="predicted"/>
<sequence>MKLHCEVEVVSRHLPALGMRNRGKGVRAVLSLCQQTPRSQPRAGARGDRGGPQPPCLLISTLKDKRGTRYELKENIEQFFTKFMDEGKATVRLKEPPVDICLSKDSIWLSYHSFSSLPRFGYCKNLCLWKNLSKLFYSGNYYHESTLCGSHCGLSR</sequence>
<name>A0A2U3XED2_LEPWE</name>
<dbReference type="GeneID" id="102746941"/>
<protein>
    <submittedName>
        <fullName evidence="4">Leucine-rich repeat protein 1 isoform X2</fullName>
    </submittedName>
</protein>
<dbReference type="OrthoDB" id="17912at2759"/>
<accession>A0A2U3XED2</accession>
<dbReference type="CTD" id="122769"/>
<organism evidence="3 4">
    <name type="scientific">Leptonychotes weddellii</name>
    <name type="common">Weddell seal</name>
    <name type="synonym">Otaria weddellii</name>
    <dbReference type="NCBI Taxonomy" id="9713"/>
    <lineage>
        <taxon>Eukaryota</taxon>
        <taxon>Metazoa</taxon>
        <taxon>Chordata</taxon>
        <taxon>Craniata</taxon>
        <taxon>Vertebrata</taxon>
        <taxon>Euteleostomi</taxon>
        <taxon>Mammalia</taxon>
        <taxon>Eutheria</taxon>
        <taxon>Laurasiatheria</taxon>
        <taxon>Carnivora</taxon>
        <taxon>Caniformia</taxon>
        <taxon>Pinnipedia</taxon>
        <taxon>Phocidae</taxon>
        <taxon>Monachinae</taxon>
        <taxon>Lobodontini</taxon>
        <taxon>Leptonychotes</taxon>
    </lineage>
</organism>
<feature type="domain" description="PIF1/LRR1 pleckstrin homology" evidence="2">
    <location>
        <begin position="1"/>
        <end position="104"/>
    </location>
</feature>
<evidence type="ECO:0000313" key="3">
    <source>
        <dbReference type="Proteomes" id="UP000245341"/>
    </source>
</evidence>
<dbReference type="InterPro" id="IPR057437">
    <property type="entry name" value="PIF1/LRR1_PH"/>
</dbReference>
<keyword evidence="1" id="KW-0539">Nucleus</keyword>
<dbReference type="Pfam" id="PF25344">
    <property type="entry name" value="PH_LRR1"/>
    <property type="match status" value="1"/>
</dbReference>